<organism evidence="1">
    <name type="scientific">Salmonella enterica subsp. enterica serovar California</name>
    <dbReference type="NCBI Taxonomy" id="29474"/>
    <lineage>
        <taxon>Bacteria</taxon>
        <taxon>Pseudomonadati</taxon>
        <taxon>Pseudomonadota</taxon>
        <taxon>Gammaproteobacteria</taxon>
        <taxon>Enterobacterales</taxon>
        <taxon>Enterobacteriaceae</taxon>
        <taxon>Salmonella</taxon>
    </lineage>
</organism>
<name>A0A4P8WGQ2_SALET</name>
<reference evidence="1" key="1">
    <citation type="submission" date="2018-03" db="EMBL/GenBank/DDBJ databases">
        <title>Salmonella California Composite Transposon.</title>
        <authorList>
            <person name="Wang Y."/>
            <person name="Lei C."/>
            <person name="Chen Y."/>
            <person name="Wang H."/>
        </authorList>
    </citation>
    <scope>NUCLEOTIDE SEQUENCE</scope>
    <source>
        <strain evidence="1">SL01</strain>
    </source>
</reference>
<protein>
    <submittedName>
        <fullName evidence="1">Uncharacterized protein</fullName>
    </submittedName>
</protein>
<dbReference type="AlphaFoldDB" id="A0A4P8WGQ2"/>
<proteinExistence type="predicted"/>
<accession>A0A4P8WGQ2</accession>
<dbReference type="EMBL" id="MH079550">
    <property type="protein sequence ID" value="QCS40136.1"/>
    <property type="molecule type" value="Genomic_DNA"/>
</dbReference>
<evidence type="ECO:0000313" key="1">
    <source>
        <dbReference type="EMBL" id="QCS40136.1"/>
    </source>
</evidence>
<sequence>MISLSPPTICNSAEIPNLLANLCNVPSSCPSSNPPMFFRTYEIFRFCSGFWPSARLTRSRGSLARRLPLTLDCAIQKAAA</sequence>